<dbReference type="STRING" id="246404.A0A507FEI9"/>
<dbReference type="Pfam" id="PF08588">
    <property type="entry name" value="Duc1"/>
    <property type="match status" value="1"/>
</dbReference>
<evidence type="ECO:0000313" key="2">
    <source>
        <dbReference type="EMBL" id="TPX74542.1"/>
    </source>
</evidence>
<dbReference type="InterPro" id="IPR013897">
    <property type="entry name" value="Duc1"/>
</dbReference>
<dbReference type="PANTHER" id="PTHR34826">
    <property type="entry name" value="UPF0590 PROTEIN C409.17C"/>
    <property type="match status" value="1"/>
</dbReference>
<sequence>MATTTSNTAPKKKLLVRIGSTYSNLQIYNTNDDANPAFVDGPLFCGNVVMRVKNNTNGVTTDNSPSIPSSEYFSGERKRLFSLQLQGRFKEDMNGDDFVQGTIWHRPVKVPFGSSVVLKIATMVDSTFSHDLYAQSPWTYSTALSSQNLFRVDPAPGPLPQGPITKAQSESVVGKWTWGGRSELKEDSSLLQTSAAKGLPFAKDACEPRRKYFQKKVNREAVTLTTDKVYSFEVYSPFVDFNTFDLMMGMTFNMLKYTHNQPHTIIFKSGSKNVPLAIVEFRLVDVDANGAPILDDLQTEE</sequence>
<organism evidence="2 3">
    <name type="scientific">Chytriomyces confervae</name>
    <dbReference type="NCBI Taxonomy" id="246404"/>
    <lineage>
        <taxon>Eukaryota</taxon>
        <taxon>Fungi</taxon>
        <taxon>Fungi incertae sedis</taxon>
        <taxon>Chytridiomycota</taxon>
        <taxon>Chytridiomycota incertae sedis</taxon>
        <taxon>Chytridiomycetes</taxon>
        <taxon>Chytridiales</taxon>
        <taxon>Chytriomycetaceae</taxon>
        <taxon>Chytriomyces</taxon>
    </lineage>
</organism>
<gene>
    <name evidence="2" type="ORF">CcCBS67573_g04189</name>
</gene>
<name>A0A507FEI9_9FUNG</name>
<comment type="caution">
    <text evidence="2">The sequence shown here is derived from an EMBL/GenBank/DDBJ whole genome shotgun (WGS) entry which is preliminary data.</text>
</comment>
<dbReference type="Proteomes" id="UP000320333">
    <property type="component" value="Unassembled WGS sequence"/>
</dbReference>
<dbReference type="EMBL" id="QEAP01000120">
    <property type="protein sequence ID" value="TPX74542.1"/>
    <property type="molecule type" value="Genomic_DNA"/>
</dbReference>
<evidence type="ECO:0000313" key="3">
    <source>
        <dbReference type="Proteomes" id="UP000320333"/>
    </source>
</evidence>
<evidence type="ECO:0000259" key="1">
    <source>
        <dbReference type="Pfam" id="PF08588"/>
    </source>
</evidence>
<dbReference type="PANTHER" id="PTHR34826:SF2">
    <property type="entry name" value="UPF0590 PROTEIN C409.17C"/>
    <property type="match status" value="1"/>
</dbReference>
<dbReference type="OrthoDB" id="2119945at2759"/>
<reference evidence="2 3" key="1">
    <citation type="journal article" date="2019" name="Sci. Rep.">
        <title>Comparative genomics of chytrid fungi reveal insights into the obligate biotrophic and pathogenic lifestyle of Synchytrium endobioticum.</title>
        <authorList>
            <person name="van de Vossenberg B.T.L.H."/>
            <person name="Warris S."/>
            <person name="Nguyen H.D.T."/>
            <person name="van Gent-Pelzer M.P.E."/>
            <person name="Joly D.L."/>
            <person name="van de Geest H.C."/>
            <person name="Bonants P.J.M."/>
            <person name="Smith D.S."/>
            <person name="Levesque C.A."/>
            <person name="van der Lee T.A.J."/>
        </authorList>
    </citation>
    <scope>NUCLEOTIDE SEQUENCE [LARGE SCALE GENOMIC DNA]</scope>
    <source>
        <strain evidence="2 3">CBS 675.73</strain>
    </source>
</reference>
<protein>
    <recommendedName>
        <fullName evidence="1">Domain of unknown function at the cortex 1 domain-containing protein</fullName>
    </recommendedName>
</protein>
<dbReference type="AlphaFoldDB" id="A0A507FEI9"/>
<feature type="domain" description="Domain of unknown function at the cortex 1" evidence="1">
    <location>
        <begin position="13"/>
        <end position="284"/>
    </location>
</feature>
<proteinExistence type="predicted"/>
<keyword evidence="3" id="KW-1185">Reference proteome</keyword>
<accession>A0A507FEI9</accession>